<comment type="caution">
    <text evidence="2">The sequence shown here is derived from an EMBL/GenBank/DDBJ whole genome shotgun (WGS) entry which is preliminary data.</text>
</comment>
<dbReference type="SUPFAM" id="SSF56801">
    <property type="entry name" value="Acetyl-CoA synthetase-like"/>
    <property type="match status" value="1"/>
</dbReference>
<name>A0A6N7X518_9FIRM</name>
<dbReference type="Proteomes" id="UP000469424">
    <property type="component" value="Unassembled WGS sequence"/>
</dbReference>
<feature type="domain" description="AMP-dependent synthetase/ligase" evidence="1">
    <location>
        <begin position="16"/>
        <end position="386"/>
    </location>
</feature>
<evidence type="ECO:0000313" key="2">
    <source>
        <dbReference type="EMBL" id="MST70622.1"/>
    </source>
</evidence>
<dbReference type="InterPro" id="IPR000873">
    <property type="entry name" value="AMP-dep_synth/lig_dom"/>
</dbReference>
<dbReference type="InterPro" id="IPR042099">
    <property type="entry name" value="ANL_N_sf"/>
</dbReference>
<dbReference type="RefSeq" id="WP_154554188.1">
    <property type="nucleotide sequence ID" value="NZ_VUNA01000007.1"/>
</dbReference>
<dbReference type="GO" id="GO:0043041">
    <property type="term" value="P:amino acid activation for nonribosomal peptide biosynthetic process"/>
    <property type="evidence" value="ECO:0007669"/>
    <property type="project" value="TreeGrafter"/>
</dbReference>
<organism evidence="2 3">
    <name type="scientific">Mogibacterium kristiansenii</name>
    <dbReference type="NCBI Taxonomy" id="2606708"/>
    <lineage>
        <taxon>Bacteria</taxon>
        <taxon>Bacillati</taxon>
        <taxon>Bacillota</taxon>
        <taxon>Clostridia</taxon>
        <taxon>Peptostreptococcales</taxon>
        <taxon>Anaerovoracaceae</taxon>
        <taxon>Mogibacterium</taxon>
    </lineage>
</organism>
<dbReference type="GO" id="GO:0005737">
    <property type="term" value="C:cytoplasm"/>
    <property type="evidence" value="ECO:0007669"/>
    <property type="project" value="TreeGrafter"/>
</dbReference>
<dbReference type="PANTHER" id="PTHR45527:SF1">
    <property type="entry name" value="FATTY ACID SYNTHASE"/>
    <property type="match status" value="1"/>
</dbReference>
<dbReference type="EMBL" id="VUNA01000007">
    <property type="protein sequence ID" value="MST70622.1"/>
    <property type="molecule type" value="Genomic_DNA"/>
</dbReference>
<evidence type="ECO:0000313" key="3">
    <source>
        <dbReference type="Proteomes" id="UP000469424"/>
    </source>
</evidence>
<dbReference type="CDD" id="cd05930">
    <property type="entry name" value="A_NRPS"/>
    <property type="match status" value="1"/>
</dbReference>
<dbReference type="GO" id="GO:0044550">
    <property type="term" value="P:secondary metabolite biosynthetic process"/>
    <property type="evidence" value="ECO:0007669"/>
    <property type="project" value="TreeGrafter"/>
</dbReference>
<dbReference type="GO" id="GO:0031177">
    <property type="term" value="F:phosphopantetheine binding"/>
    <property type="evidence" value="ECO:0007669"/>
    <property type="project" value="TreeGrafter"/>
</dbReference>
<evidence type="ECO:0000259" key="1">
    <source>
        <dbReference type="Pfam" id="PF00501"/>
    </source>
</evidence>
<reference evidence="2 3" key="1">
    <citation type="submission" date="2019-08" db="EMBL/GenBank/DDBJ databases">
        <title>In-depth cultivation of the pig gut microbiome towards novel bacterial diversity and tailored functional studies.</title>
        <authorList>
            <person name="Wylensek D."/>
            <person name="Hitch T.C.A."/>
            <person name="Clavel T."/>
        </authorList>
    </citation>
    <scope>NUCLEOTIDE SEQUENCE [LARGE SCALE GENOMIC DNA]</scope>
    <source>
        <strain evidence="2 3">WCA-MUC-591-APC-4B</strain>
    </source>
</reference>
<keyword evidence="3" id="KW-1185">Reference proteome</keyword>
<proteinExistence type="predicted"/>
<dbReference type="AlphaFoldDB" id="A0A6N7X518"/>
<protein>
    <submittedName>
        <fullName evidence="2">Amino acid adenylation domain-containing protein</fullName>
    </submittedName>
</protein>
<dbReference type="Gene3D" id="3.30.300.30">
    <property type="match status" value="1"/>
</dbReference>
<dbReference type="PANTHER" id="PTHR45527">
    <property type="entry name" value="NONRIBOSOMAL PEPTIDE SYNTHETASE"/>
    <property type="match status" value="1"/>
</dbReference>
<dbReference type="Gene3D" id="3.40.50.12780">
    <property type="entry name" value="N-terminal domain of ligase-like"/>
    <property type="match status" value="1"/>
</dbReference>
<sequence length="526" mass="59631">MKRNIDNASKTILDIFENTAVIHGKRLAAKDPVRELTYGELFEQAQRMAAEVGEILYPEEDGEVETGFPIAILAEKSCSELAAVLASIYAGSFYVCINPEQTESRISSILNVLEPRLVIVEDKQTEKLSRAGYEGKTLSLDALVEKAKAGNTSEAAMMKLIKIRREIRSTDPLYGIFTSGSTGTPKCVLVEQQSVMDFIRHFVEIFEFTEEDVIGNQAPFDFDVSVKDIYSAWMTGASLLLIPREYFSTPPRLLDYICDNHVTNLTWAVSALCIISGLKGFGYRVPTELKRVMFSGEVMPIKQLTIWQENLPETKFVNLYGPSEITCNCTYFPIERRYGKEEKLPLGKVFPGRSVVLLDEEDRPVKTAGLPGEICVMGESLAREYYHNPEQTAKHFVRYTEDDGTTRRMYRTGDLAVLDENGEMVFAGRKDFQIKHMGHRIELEEIELQMNALEGVRQSCCSYDAKRSRLSAYYTGDAAASEVHRQLKDKLPAYMVPWKFHHVKEFHLNKNGKIDRKVLTELEETE</sequence>
<dbReference type="InterPro" id="IPR045851">
    <property type="entry name" value="AMP-bd_C_sf"/>
</dbReference>
<accession>A0A6N7X518</accession>
<gene>
    <name evidence="2" type="ORF">FYJ65_04575</name>
</gene>
<dbReference type="Pfam" id="PF00501">
    <property type="entry name" value="AMP-binding"/>
    <property type="match status" value="1"/>
</dbReference>